<organism evidence="2 3">
    <name type="scientific">Trichosporon asahii var. asahii (strain CBS 8904)</name>
    <name type="common">Yeast</name>
    <dbReference type="NCBI Taxonomy" id="1220162"/>
    <lineage>
        <taxon>Eukaryota</taxon>
        <taxon>Fungi</taxon>
        <taxon>Dikarya</taxon>
        <taxon>Basidiomycota</taxon>
        <taxon>Agaricomycotina</taxon>
        <taxon>Tremellomycetes</taxon>
        <taxon>Trichosporonales</taxon>
        <taxon>Trichosporonaceae</taxon>
        <taxon>Trichosporon</taxon>
    </lineage>
</organism>
<proteinExistence type="predicted"/>
<evidence type="ECO:0000256" key="1">
    <source>
        <dbReference type="SAM" id="MobiDB-lite"/>
    </source>
</evidence>
<reference evidence="2 3" key="1">
    <citation type="journal article" date="2012" name="Eukaryot. Cell">
        <title>Genome sequence of the Trichosporon asahii environmental strain CBS 8904.</title>
        <authorList>
            <person name="Yang R.Y."/>
            <person name="Li H.T."/>
            <person name="Zhu H."/>
            <person name="Zhou G.P."/>
            <person name="Wang M."/>
            <person name="Wang L."/>
        </authorList>
    </citation>
    <scope>NUCLEOTIDE SEQUENCE [LARGE SCALE GENOMIC DNA]</scope>
    <source>
        <strain evidence="2 3">CBS 8904</strain>
    </source>
</reference>
<sequence length="395" mass="44966">MPVFLTYEAYPNIFDAIVAYSDFATQLTLRFVCYSLRGAVDRRHVHHVFLTPDGFHGVTIHGSTHRMPALRDFSFELLSSLLKHPPARLFKHTRILDVRGLFPQQCYLPALRSVFSNISVLRLTTISGTYSPYVPFGAETLVLFTSPHGPDCEANPRAFDNLRSAGLTDSSPRPVPQDVDWRTVPGTVKRVVINMGGDDQPAADLWPFIAIPPPHITEMVIIFPRVLRSNIAMVPPFSFGRTFFYPDIVAEDIAETLDGSDPRLRVTLVGFELWRIQGLDFEKLLRDQLFYSQLQGVEYEKIGFTIDFDEDGGRKVRPIAKNAAAHERMVRQLMSQVEMMTWEEYVESVGAERARIETVEYEDGTRRETRRPQGLPNDLRRERTRLAKSGLVPRS</sequence>
<accession>K1WXM5</accession>
<gene>
    <name evidence="2" type="ORF">A1Q2_00205</name>
</gene>
<dbReference type="AlphaFoldDB" id="K1WXM5"/>
<dbReference type="InParanoid" id="K1WXM5"/>
<dbReference type="HOGENOM" id="CLU_056053_0_0_1"/>
<evidence type="ECO:0000313" key="3">
    <source>
        <dbReference type="Proteomes" id="UP000006757"/>
    </source>
</evidence>
<dbReference type="STRING" id="1220162.K1WXM5"/>
<protein>
    <submittedName>
        <fullName evidence="2">Uncharacterized protein</fullName>
    </submittedName>
</protein>
<name>K1WXM5_TRIAC</name>
<keyword evidence="3" id="KW-1185">Reference proteome</keyword>
<feature type="region of interest" description="Disordered" evidence="1">
    <location>
        <begin position="363"/>
        <end position="395"/>
    </location>
</feature>
<dbReference type="EMBL" id="AMBO01000091">
    <property type="protein sequence ID" value="EKD05444.1"/>
    <property type="molecule type" value="Genomic_DNA"/>
</dbReference>
<dbReference type="Proteomes" id="UP000006757">
    <property type="component" value="Unassembled WGS sequence"/>
</dbReference>
<comment type="caution">
    <text evidence="2">The sequence shown here is derived from an EMBL/GenBank/DDBJ whole genome shotgun (WGS) entry which is preliminary data.</text>
</comment>
<evidence type="ECO:0000313" key="2">
    <source>
        <dbReference type="EMBL" id="EKD05444.1"/>
    </source>
</evidence>